<dbReference type="Proteomes" id="UP000182347">
    <property type="component" value="Unassembled WGS sequence"/>
</dbReference>
<dbReference type="RefSeq" id="WP_175486746.1">
    <property type="nucleotide sequence ID" value="NZ_FNHF01000001.1"/>
</dbReference>
<name>A0A1G9NIP8_9BACI</name>
<dbReference type="AlphaFoldDB" id="A0A1G9NIP8"/>
<evidence type="ECO:0000313" key="3">
    <source>
        <dbReference type="Proteomes" id="UP000182347"/>
    </source>
</evidence>
<keyword evidence="1" id="KW-1133">Transmembrane helix</keyword>
<gene>
    <name evidence="2" type="ORF">SAMN05216244_1017</name>
</gene>
<evidence type="ECO:0000256" key="1">
    <source>
        <dbReference type="SAM" id="Phobius"/>
    </source>
</evidence>
<organism evidence="2 3">
    <name type="scientific">Sediminibacillus halophilus</name>
    <dbReference type="NCBI Taxonomy" id="482461"/>
    <lineage>
        <taxon>Bacteria</taxon>
        <taxon>Bacillati</taxon>
        <taxon>Bacillota</taxon>
        <taxon>Bacilli</taxon>
        <taxon>Bacillales</taxon>
        <taxon>Bacillaceae</taxon>
        <taxon>Sediminibacillus</taxon>
    </lineage>
</organism>
<keyword evidence="1" id="KW-0472">Membrane</keyword>
<dbReference type="STRING" id="482461.SAMN05216244_1017"/>
<keyword evidence="3" id="KW-1185">Reference proteome</keyword>
<reference evidence="3" key="1">
    <citation type="submission" date="2016-10" db="EMBL/GenBank/DDBJ databases">
        <authorList>
            <person name="Varghese N."/>
            <person name="Submissions S."/>
        </authorList>
    </citation>
    <scope>NUCLEOTIDE SEQUENCE [LARGE SCALE GENOMIC DNA]</scope>
    <source>
        <strain evidence="3">CGMCC 1.6199</strain>
    </source>
</reference>
<keyword evidence="1" id="KW-0812">Transmembrane</keyword>
<evidence type="ECO:0000313" key="2">
    <source>
        <dbReference type="EMBL" id="SDL86240.1"/>
    </source>
</evidence>
<sequence>MNKKYFWFWISIIAVLSIFTGEMVTFMMLLLILLTLDEINSILKKFYEEWKKQK</sequence>
<proteinExistence type="predicted"/>
<protein>
    <submittedName>
        <fullName evidence="2">Uncharacterized protein</fullName>
    </submittedName>
</protein>
<dbReference type="EMBL" id="FNHF01000001">
    <property type="protein sequence ID" value="SDL86240.1"/>
    <property type="molecule type" value="Genomic_DNA"/>
</dbReference>
<accession>A0A1G9NIP8</accession>
<feature type="transmembrane region" description="Helical" evidence="1">
    <location>
        <begin position="6"/>
        <end position="36"/>
    </location>
</feature>